<evidence type="ECO:0000256" key="1">
    <source>
        <dbReference type="ARBA" id="ARBA00000085"/>
    </source>
</evidence>
<dbReference type="InterPro" id="IPR036890">
    <property type="entry name" value="HATPase_C_sf"/>
</dbReference>
<keyword evidence="4" id="KW-0129">CBS domain</keyword>
<dbReference type="RefSeq" id="WP_104229604.1">
    <property type="nucleotide sequence ID" value="NZ_PSNW01000003.1"/>
</dbReference>
<dbReference type="PROSITE" id="PS50109">
    <property type="entry name" value="HIS_KIN"/>
    <property type="match status" value="1"/>
</dbReference>
<dbReference type="PRINTS" id="PR00344">
    <property type="entry name" value="BCTRLSENSOR"/>
</dbReference>
<dbReference type="SUPFAM" id="SSF47384">
    <property type="entry name" value="Homodimeric domain of signal transducing histidine kinase"/>
    <property type="match status" value="1"/>
</dbReference>
<evidence type="ECO:0000259" key="6">
    <source>
        <dbReference type="PROSITE" id="PS51371"/>
    </source>
</evidence>
<dbReference type="PROSITE" id="PS51371">
    <property type="entry name" value="CBS"/>
    <property type="match status" value="1"/>
</dbReference>
<dbReference type="Proteomes" id="UP000238220">
    <property type="component" value="Unassembled WGS sequence"/>
</dbReference>
<dbReference type="Gene3D" id="3.30.565.10">
    <property type="entry name" value="Histidine kinase-like ATPase, C-terminal domain"/>
    <property type="match status" value="1"/>
</dbReference>
<dbReference type="InterPro" id="IPR046342">
    <property type="entry name" value="CBS_dom_sf"/>
</dbReference>
<dbReference type="InterPro" id="IPR000644">
    <property type="entry name" value="CBS_dom"/>
</dbReference>
<accession>A0A2S5THI2</accession>
<gene>
    <name evidence="7" type="ORF">C3942_06670</name>
</gene>
<evidence type="ECO:0000313" key="7">
    <source>
        <dbReference type="EMBL" id="PPE74446.1"/>
    </source>
</evidence>
<dbReference type="InterPro" id="IPR036097">
    <property type="entry name" value="HisK_dim/P_sf"/>
</dbReference>
<reference evidence="7 8" key="1">
    <citation type="submission" date="2018-02" db="EMBL/GenBank/DDBJ databases">
        <title>Genome sequencing of Solimonas sp. HR-BB.</title>
        <authorList>
            <person name="Lee Y."/>
            <person name="Jeon C.O."/>
        </authorList>
    </citation>
    <scope>NUCLEOTIDE SEQUENCE [LARGE SCALE GENOMIC DNA]</scope>
    <source>
        <strain evidence="7 8">HR-BB</strain>
    </source>
</reference>
<dbReference type="GO" id="GO:0000155">
    <property type="term" value="F:phosphorelay sensor kinase activity"/>
    <property type="evidence" value="ECO:0007669"/>
    <property type="project" value="InterPro"/>
</dbReference>
<dbReference type="SUPFAM" id="SSF55874">
    <property type="entry name" value="ATPase domain of HSP90 chaperone/DNA topoisomerase II/histidine kinase"/>
    <property type="match status" value="1"/>
</dbReference>
<protein>
    <recommendedName>
        <fullName evidence="2">histidine kinase</fullName>
        <ecNumber evidence="2">2.7.13.3</ecNumber>
    </recommendedName>
</protein>
<comment type="catalytic activity">
    <reaction evidence="1">
        <text>ATP + protein L-histidine = ADP + protein N-phospho-L-histidine.</text>
        <dbReference type="EC" id="2.7.13.3"/>
    </reaction>
</comment>
<dbReference type="SMART" id="SM00387">
    <property type="entry name" value="HATPase_c"/>
    <property type="match status" value="1"/>
</dbReference>
<evidence type="ECO:0000259" key="5">
    <source>
        <dbReference type="PROSITE" id="PS50109"/>
    </source>
</evidence>
<proteinExistence type="predicted"/>
<dbReference type="InterPro" id="IPR004358">
    <property type="entry name" value="Sig_transdc_His_kin-like_C"/>
</dbReference>
<dbReference type="CDD" id="cd00082">
    <property type="entry name" value="HisKA"/>
    <property type="match status" value="1"/>
</dbReference>
<dbReference type="InterPro" id="IPR005467">
    <property type="entry name" value="His_kinase_dom"/>
</dbReference>
<feature type="domain" description="Histidine kinase" evidence="5">
    <location>
        <begin position="185"/>
        <end position="437"/>
    </location>
</feature>
<dbReference type="AlphaFoldDB" id="A0A2S5THI2"/>
<dbReference type="Gene3D" id="3.10.580.10">
    <property type="entry name" value="CBS-domain"/>
    <property type="match status" value="1"/>
</dbReference>
<dbReference type="InterPro" id="IPR003594">
    <property type="entry name" value="HATPase_dom"/>
</dbReference>
<dbReference type="EC" id="2.7.13.3" evidence="2"/>
<comment type="caution">
    <text evidence="7">The sequence shown here is derived from an EMBL/GenBank/DDBJ whole genome shotgun (WGS) entry which is preliminary data.</text>
</comment>
<dbReference type="PANTHER" id="PTHR43065:SF50">
    <property type="entry name" value="HISTIDINE KINASE"/>
    <property type="match status" value="1"/>
</dbReference>
<dbReference type="Pfam" id="PF02518">
    <property type="entry name" value="HATPase_c"/>
    <property type="match status" value="1"/>
</dbReference>
<evidence type="ECO:0000256" key="3">
    <source>
        <dbReference type="ARBA" id="ARBA00022553"/>
    </source>
</evidence>
<evidence type="ECO:0000256" key="2">
    <source>
        <dbReference type="ARBA" id="ARBA00012438"/>
    </source>
</evidence>
<dbReference type="Gene3D" id="1.10.287.130">
    <property type="match status" value="1"/>
</dbReference>
<dbReference type="OrthoDB" id="1931120at2"/>
<dbReference type="SUPFAM" id="SSF54631">
    <property type="entry name" value="CBS-domain pair"/>
    <property type="match status" value="1"/>
</dbReference>
<organism evidence="7 8">
    <name type="scientific">Solimonas fluminis</name>
    <dbReference type="NCBI Taxonomy" id="2086571"/>
    <lineage>
        <taxon>Bacteria</taxon>
        <taxon>Pseudomonadati</taxon>
        <taxon>Pseudomonadota</taxon>
        <taxon>Gammaproteobacteria</taxon>
        <taxon>Nevskiales</taxon>
        <taxon>Nevskiaceae</taxon>
        <taxon>Solimonas</taxon>
    </lineage>
</organism>
<evidence type="ECO:0000313" key="8">
    <source>
        <dbReference type="Proteomes" id="UP000238220"/>
    </source>
</evidence>
<dbReference type="PANTHER" id="PTHR43065">
    <property type="entry name" value="SENSOR HISTIDINE KINASE"/>
    <property type="match status" value="1"/>
</dbReference>
<evidence type="ECO:0000256" key="4">
    <source>
        <dbReference type="PROSITE-ProRule" id="PRU00703"/>
    </source>
</evidence>
<dbReference type="EMBL" id="PSNW01000003">
    <property type="protein sequence ID" value="PPE74446.1"/>
    <property type="molecule type" value="Genomic_DNA"/>
</dbReference>
<feature type="domain" description="CBS" evidence="6">
    <location>
        <begin position="92"/>
        <end position="152"/>
    </location>
</feature>
<keyword evidence="8" id="KW-1185">Reference proteome</keyword>
<keyword evidence="3" id="KW-0597">Phosphoprotein</keyword>
<sequence length="453" mass="48829">MTAALPTLPHPAAASGEIGGLLQTVAPVGPKLTIDAAADLFLNPQYARMLCLPVVTQDGTPVGTLSRHTLNGIFLRRFGREIFGPRPVTQAMNTEPLVVDVSSTLEQAAARITAKLGSPITEDFVIVDQGRYLGMGIVLDLISALQRRVEQSARELGEAYGQLQASQAQLVQSEKMASLGQMVAGVAHEINTPLGYVRNNVEMVRGVFDQLGEIIEAQDNLGRMLGDEAADEQSLGDQMARCAALMADLRESQLLEDTRALFGDTLFGVDTIKDLVVSLRNFSRLDQARVADVSLNDCLEQTLTIANNVLKARVEVIRRFGDIPPVRCSPSQINQVLLNIMTNAAQAIEHDQGKLLLRTEADERWVRIHIQDNGKGMPPEVLKKIFDPFFTTKPIGQGTGLGLSISFQIVQAHGGRIDVVSEPGRGTKFVISLPVESAGSSAEPAERVAAIAA</sequence>
<name>A0A2S5THI2_9GAMM</name>
<dbReference type="InterPro" id="IPR003661">
    <property type="entry name" value="HisK_dim/P_dom"/>
</dbReference>